<dbReference type="SUPFAM" id="SSF90123">
    <property type="entry name" value="ABC transporter transmembrane region"/>
    <property type="match status" value="1"/>
</dbReference>
<feature type="domain" description="ABC transporter" evidence="11">
    <location>
        <begin position="358"/>
        <end position="592"/>
    </location>
</feature>
<evidence type="ECO:0000256" key="8">
    <source>
        <dbReference type="ARBA" id="ARBA00022989"/>
    </source>
</evidence>
<evidence type="ECO:0000259" key="12">
    <source>
        <dbReference type="PROSITE" id="PS50929"/>
    </source>
</evidence>
<dbReference type="OrthoDB" id="9806127at2"/>
<keyword evidence="2" id="KW-0813">Transport</keyword>
<evidence type="ECO:0000256" key="2">
    <source>
        <dbReference type="ARBA" id="ARBA00022448"/>
    </source>
</evidence>
<comment type="subcellular location">
    <subcellularLocation>
        <location evidence="1">Cell membrane</location>
        <topology evidence="1">Multi-pass membrane protein</topology>
    </subcellularLocation>
</comment>
<evidence type="ECO:0000259" key="11">
    <source>
        <dbReference type="PROSITE" id="PS50893"/>
    </source>
</evidence>
<dbReference type="GO" id="GO:0016887">
    <property type="term" value="F:ATP hydrolysis activity"/>
    <property type="evidence" value="ECO:0007669"/>
    <property type="project" value="InterPro"/>
</dbReference>
<evidence type="ECO:0000256" key="6">
    <source>
        <dbReference type="ARBA" id="ARBA00022807"/>
    </source>
</evidence>
<sequence>MHILEYRSTACLKGAHRLRRKIPIKDYVLLLRSYLSSQWNSMILLAVLVLAGTAMQLVNPQVIRYFIDSAQSQGDSRLLLYAAGLFIGVSILQQAVSVVATYIGENIGWIATNKLRGDVAAHALRMDMSFHKSHTTGAIIERVDGDINNLANFFSNFAVSLVSNLLLVFGIVILMFREGWLIGCGMLLFVIFAIYAIQYVRRFSVPHWGRLRQMSSDFYGFLGEHLEGTEDTRASGATGYVMHRFHQLLRKWLPIRKRAFFGWASMWIVTLIVFTIGNAIAFALTAYLWKKGAISMGTVYMVFYYTELMAKPIEKIRTQMEDLQKADASIIRVKELLQTRSAIVDGPGAPLPNGALAVRFEQVSFGYEESSMTLKDIDFELPRGKVLGLLGRTGSGKTTLARLLLRFYDPAQGRVLLEGTDLRQAKLSELRGRVGLVTQNIELVEGTLRDNITLFDDTVPDVLIEQVLAELGMKDWLQSLAQGLDTHLESGGGGLSAGEAQLISFARVFLTEPGLVILDEASSRLDPATEQKIERATQKLLHNRTCIIIAHRLATIQRADQIMILEDGHIAELGDRVRLAADPNSRYSRTLEVGLEEMLA</sequence>
<dbReference type="CDD" id="cd07346">
    <property type="entry name" value="ABC_6TM_exporters"/>
    <property type="match status" value="1"/>
</dbReference>
<feature type="domain" description="ABC transmembrane type-1" evidence="12">
    <location>
        <begin position="43"/>
        <end position="325"/>
    </location>
</feature>
<dbReference type="InterPro" id="IPR039421">
    <property type="entry name" value="Type_1_exporter"/>
</dbReference>
<dbReference type="InterPro" id="IPR027417">
    <property type="entry name" value="P-loop_NTPase"/>
</dbReference>
<feature type="transmembrane region" description="Helical" evidence="10">
    <location>
        <begin position="180"/>
        <end position="200"/>
    </location>
</feature>
<dbReference type="SUPFAM" id="SSF52540">
    <property type="entry name" value="P-loop containing nucleoside triphosphate hydrolases"/>
    <property type="match status" value="1"/>
</dbReference>
<dbReference type="InterPro" id="IPR036640">
    <property type="entry name" value="ABC1_TM_sf"/>
</dbReference>
<dbReference type="RefSeq" id="WP_131012792.1">
    <property type="nucleotide sequence ID" value="NZ_SIRE01000005.1"/>
</dbReference>
<feature type="transmembrane region" description="Helical" evidence="10">
    <location>
        <begin position="260"/>
        <end position="287"/>
    </location>
</feature>
<evidence type="ECO:0000256" key="4">
    <source>
        <dbReference type="ARBA" id="ARBA00022692"/>
    </source>
</evidence>
<dbReference type="EMBL" id="SIRE01000005">
    <property type="protein sequence ID" value="TBL80378.1"/>
    <property type="molecule type" value="Genomic_DNA"/>
</dbReference>
<accession>A0A4Q9DTZ1</accession>
<evidence type="ECO:0000256" key="1">
    <source>
        <dbReference type="ARBA" id="ARBA00004651"/>
    </source>
</evidence>
<feature type="transmembrane region" description="Helical" evidence="10">
    <location>
        <begin position="39"/>
        <end position="58"/>
    </location>
</feature>
<dbReference type="PROSITE" id="PS50893">
    <property type="entry name" value="ABC_TRANSPORTER_2"/>
    <property type="match status" value="1"/>
</dbReference>
<dbReference type="PANTHER" id="PTHR43394:SF1">
    <property type="entry name" value="ATP-BINDING CASSETTE SUB-FAMILY B MEMBER 10, MITOCHONDRIAL"/>
    <property type="match status" value="1"/>
</dbReference>
<comment type="caution">
    <text evidence="13">The sequence shown here is derived from an EMBL/GenBank/DDBJ whole genome shotgun (WGS) entry which is preliminary data.</text>
</comment>
<dbReference type="GO" id="GO:0008234">
    <property type="term" value="F:cysteine-type peptidase activity"/>
    <property type="evidence" value="ECO:0007669"/>
    <property type="project" value="UniProtKB-KW"/>
</dbReference>
<keyword evidence="7 13" id="KW-0067">ATP-binding</keyword>
<dbReference type="GO" id="GO:0005886">
    <property type="term" value="C:plasma membrane"/>
    <property type="evidence" value="ECO:0007669"/>
    <property type="project" value="UniProtKB-SubCell"/>
</dbReference>
<evidence type="ECO:0000256" key="10">
    <source>
        <dbReference type="SAM" id="Phobius"/>
    </source>
</evidence>
<keyword evidence="4 10" id="KW-0812">Transmembrane</keyword>
<feature type="transmembrane region" description="Helical" evidence="10">
    <location>
        <begin position="78"/>
        <end position="104"/>
    </location>
</feature>
<dbReference type="InterPro" id="IPR011527">
    <property type="entry name" value="ABC1_TM_dom"/>
</dbReference>
<keyword evidence="6" id="KW-0788">Thiol protease</keyword>
<keyword evidence="9 10" id="KW-0472">Membrane</keyword>
<dbReference type="InterPro" id="IPR003593">
    <property type="entry name" value="AAA+_ATPase"/>
</dbReference>
<keyword evidence="8 10" id="KW-1133">Transmembrane helix</keyword>
<dbReference type="SMART" id="SM00382">
    <property type="entry name" value="AAA"/>
    <property type="match status" value="1"/>
</dbReference>
<keyword evidence="3" id="KW-1003">Cell membrane</keyword>
<evidence type="ECO:0000313" key="14">
    <source>
        <dbReference type="Proteomes" id="UP000293142"/>
    </source>
</evidence>
<dbReference type="PROSITE" id="PS50929">
    <property type="entry name" value="ABC_TM1F"/>
    <property type="match status" value="1"/>
</dbReference>
<reference evidence="13 14" key="1">
    <citation type="submission" date="2019-02" db="EMBL/GenBank/DDBJ databases">
        <title>Paenibacillus sp. nov., isolated from surface-sterilized tissue of Thalictrum simplex L.</title>
        <authorList>
            <person name="Tuo L."/>
        </authorList>
    </citation>
    <scope>NUCLEOTIDE SEQUENCE [LARGE SCALE GENOMIC DNA]</scope>
    <source>
        <strain evidence="13 14">N2SHLJ1</strain>
    </source>
</reference>
<dbReference type="GO" id="GO:0005524">
    <property type="term" value="F:ATP binding"/>
    <property type="evidence" value="ECO:0007669"/>
    <property type="project" value="UniProtKB-KW"/>
</dbReference>
<dbReference type="GO" id="GO:0015421">
    <property type="term" value="F:ABC-type oligopeptide transporter activity"/>
    <property type="evidence" value="ECO:0007669"/>
    <property type="project" value="TreeGrafter"/>
</dbReference>
<protein>
    <submittedName>
        <fullName evidence="13">ABC transporter ATP-binding protein</fullName>
    </submittedName>
</protein>
<dbReference type="InterPro" id="IPR017871">
    <property type="entry name" value="ABC_transporter-like_CS"/>
</dbReference>
<name>A0A4Q9DTZ1_9BACL</name>
<dbReference type="Pfam" id="PF00005">
    <property type="entry name" value="ABC_tran"/>
    <property type="match status" value="1"/>
</dbReference>
<evidence type="ECO:0000256" key="9">
    <source>
        <dbReference type="ARBA" id="ARBA00023136"/>
    </source>
</evidence>
<proteinExistence type="predicted"/>
<evidence type="ECO:0000256" key="3">
    <source>
        <dbReference type="ARBA" id="ARBA00022475"/>
    </source>
</evidence>
<gene>
    <name evidence="13" type="ORF">EYB31_08150</name>
</gene>
<evidence type="ECO:0000256" key="5">
    <source>
        <dbReference type="ARBA" id="ARBA00022741"/>
    </source>
</evidence>
<dbReference type="PROSITE" id="PS00211">
    <property type="entry name" value="ABC_TRANSPORTER_1"/>
    <property type="match status" value="1"/>
</dbReference>
<dbReference type="FunFam" id="3.40.50.300:FF:000299">
    <property type="entry name" value="ABC transporter ATP-binding protein/permease"/>
    <property type="match status" value="1"/>
</dbReference>
<keyword evidence="6" id="KW-0378">Hydrolase</keyword>
<dbReference type="AlphaFoldDB" id="A0A4Q9DTZ1"/>
<dbReference type="Pfam" id="PF00664">
    <property type="entry name" value="ABC_membrane"/>
    <property type="match status" value="1"/>
</dbReference>
<keyword evidence="5" id="KW-0547">Nucleotide-binding</keyword>
<dbReference type="Gene3D" id="3.40.50.300">
    <property type="entry name" value="P-loop containing nucleotide triphosphate hydrolases"/>
    <property type="match status" value="1"/>
</dbReference>
<feature type="transmembrane region" description="Helical" evidence="10">
    <location>
        <begin position="150"/>
        <end position="174"/>
    </location>
</feature>
<evidence type="ECO:0000256" key="7">
    <source>
        <dbReference type="ARBA" id="ARBA00022840"/>
    </source>
</evidence>
<dbReference type="Proteomes" id="UP000293142">
    <property type="component" value="Unassembled WGS sequence"/>
</dbReference>
<evidence type="ECO:0000313" key="13">
    <source>
        <dbReference type="EMBL" id="TBL80378.1"/>
    </source>
</evidence>
<organism evidence="13 14">
    <name type="scientific">Paenibacillus thalictri</name>
    <dbReference type="NCBI Taxonomy" id="2527873"/>
    <lineage>
        <taxon>Bacteria</taxon>
        <taxon>Bacillati</taxon>
        <taxon>Bacillota</taxon>
        <taxon>Bacilli</taxon>
        <taxon>Bacillales</taxon>
        <taxon>Paenibacillaceae</taxon>
        <taxon>Paenibacillus</taxon>
    </lineage>
</organism>
<dbReference type="Gene3D" id="1.20.1560.10">
    <property type="entry name" value="ABC transporter type 1, transmembrane domain"/>
    <property type="match status" value="1"/>
</dbReference>
<dbReference type="PANTHER" id="PTHR43394">
    <property type="entry name" value="ATP-DEPENDENT PERMEASE MDL1, MITOCHONDRIAL"/>
    <property type="match status" value="1"/>
</dbReference>
<dbReference type="InterPro" id="IPR003439">
    <property type="entry name" value="ABC_transporter-like_ATP-bd"/>
</dbReference>
<keyword evidence="14" id="KW-1185">Reference proteome</keyword>
<keyword evidence="6" id="KW-0645">Protease</keyword>